<accession>A0ABW3MFQ9</accession>
<keyword evidence="7" id="KW-1185">Reference proteome</keyword>
<dbReference type="InterPro" id="IPR014030">
    <property type="entry name" value="Ketoacyl_synth_N"/>
</dbReference>
<dbReference type="SUPFAM" id="SSF53901">
    <property type="entry name" value="Thiolase-like"/>
    <property type="match status" value="1"/>
</dbReference>
<dbReference type="PROSITE" id="PS52004">
    <property type="entry name" value="KS3_2"/>
    <property type="match status" value="1"/>
</dbReference>
<evidence type="ECO:0000256" key="2">
    <source>
        <dbReference type="ARBA" id="ARBA00022553"/>
    </source>
</evidence>
<dbReference type="EMBL" id="JBHTIS010002215">
    <property type="protein sequence ID" value="MFD1049502.1"/>
    <property type="molecule type" value="Genomic_DNA"/>
</dbReference>
<dbReference type="InterPro" id="IPR006162">
    <property type="entry name" value="Ppantetheine_attach_site"/>
</dbReference>
<dbReference type="Pfam" id="PF00109">
    <property type="entry name" value="ketoacyl-synt"/>
    <property type="match status" value="1"/>
</dbReference>
<protein>
    <submittedName>
        <fullName evidence="6">Beta-ketoacyl synthase N-terminal-like domain-containing protein</fullName>
    </submittedName>
</protein>
<dbReference type="SMART" id="SM01294">
    <property type="entry name" value="PKS_PP_betabranch"/>
    <property type="match status" value="1"/>
</dbReference>
<keyword evidence="1" id="KW-0596">Phosphopantetheine</keyword>
<dbReference type="InterPro" id="IPR036736">
    <property type="entry name" value="ACP-like_sf"/>
</dbReference>
<dbReference type="PANTHER" id="PTHR43775">
    <property type="entry name" value="FATTY ACID SYNTHASE"/>
    <property type="match status" value="1"/>
</dbReference>
<dbReference type="Proteomes" id="UP001597045">
    <property type="component" value="Unassembled WGS sequence"/>
</dbReference>
<keyword evidence="2" id="KW-0597">Phosphoprotein</keyword>
<dbReference type="Gene3D" id="3.40.47.10">
    <property type="match status" value="1"/>
</dbReference>
<comment type="caution">
    <text evidence="6">The sequence shown here is derived from an EMBL/GenBank/DDBJ whole genome shotgun (WGS) entry which is preliminary data.</text>
</comment>
<dbReference type="SUPFAM" id="SSF47336">
    <property type="entry name" value="ACP-like"/>
    <property type="match status" value="1"/>
</dbReference>
<feature type="domain" description="Ketosynthase family 3 (KS3)" evidence="5">
    <location>
        <begin position="105"/>
        <end position="283"/>
    </location>
</feature>
<dbReference type="Gene3D" id="1.10.1200.10">
    <property type="entry name" value="ACP-like"/>
    <property type="match status" value="1"/>
</dbReference>
<evidence type="ECO:0000256" key="1">
    <source>
        <dbReference type="ARBA" id="ARBA00022450"/>
    </source>
</evidence>
<evidence type="ECO:0000259" key="4">
    <source>
        <dbReference type="PROSITE" id="PS50075"/>
    </source>
</evidence>
<name>A0ABW3MFQ9_9PSEU</name>
<evidence type="ECO:0000256" key="3">
    <source>
        <dbReference type="ARBA" id="ARBA00022679"/>
    </source>
</evidence>
<dbReference type="InterPro" id="IPR050091">
    <property type="entry name" value="PKS_NRPS_Biosynth_Enz"/>
</dbReference>
<dbReference type="CDD" id="cd00833">
    <property type="entry name" value="PKS"/>
    <property type="match status" value="1"/>
</dbReference>
<dbReference type="SMART" id="SM00825">
    <property type="entry name" value="PKS_KS"/>
    <property type="match status" value="1"/>
</dbReference>
<keyword evidence="3" id="KW-0808">Transferase</keyword>
<dbReference type="PANTHER" id="PTHR43775:SF51">
    <property type="entry name" value="INACTIVE PHENOLPHTHIOCEROL SYNTHESIS POLYKETIDE SYNTHASE TYPE I PKS1-RELATED"/>
    <property type="match status" value="1"/>
</dbReference>
<evidence type="ECO:0000313" key="6">
    <source>
        <dbReference type="EMBL" id="MFD1049502.1"/>
    </source>
</evidence>
<dbReference type="PROSITE" id="PS50075">
    <property type="entry name" value="CARRIER"/>
    <property type="match status" value="1"/>
</dbReference>
<evidence type="ECO:0000259" key="5">
    <source>
        <dbReference type="PROSITE" id="PS52004"/>
    </source>
</evidence>
<dbReference type="InterPro" id="IPR009081">
    <property type="entry name" value="PP-bd_ACP"/>
</dbReference>
<dbReference type="InterPro" id="IPR020841">
    <property type="entry name" value="PKS_Beta-ketoAc_synthase_dom"/>
</dbReference>
<dbReference type="InterPro" id="IPR016039">
    <property type="entry name" value="Thiolase-like"/>
</dbReference>
<organism evidence="6 7">
    <name type="scientific">Kibdelosporangium lantanae</name>
    <dbReference type="NCBI Taxonomy" id="1497396"/>
    <lineage>
        <taxon>Bacteria</taxon>
        <taxon>Bacillati</taxon>
        <taxon>Actinomycetota</taxon>
        <taxon>Actinomycetes</taxon>
        <taxon>Pseudonocardiales</taxon>
        <taxon>Pseudonocardiaceae</taxon>
        <taxon>Kibdelosporangium</taxon>
    </lineage>
</organism>
<feature type="domain" description="Carrier" evidence="4">
    <location>
        <begin position="16"/>
        <end position="91"/>
    </location>
</feature>
<proteinExistence type="predicted"/>
<dbReference type="PROSITE" id="PS00012">
    <property type="entry name" value="PHOSPHOPANTETHEINE"/>
    <property type="match status" value="1"/>
</dbReference>
<gene>
    <name evidence="6" type="ORF">ACFQ1S_30195</name>
</gene>
<dbReference type="SMART" id="SM00823">
    <property type="entry name" value="PKS_PP"/>
    <property type="match status" value="1"/>
</dbReference>
<reference evidence="7" key="1">
    <citation type="journal article" date="2019" name="Int. J. Syst. Evol. Microbiol.">
        <title>The Global Catalogue of Microorganisms (GCM) 10K type strain sequencing project: providing services to taxonomists for standard genome sequencing and annotation.</title>
        <authorList>
            <consortium name="The Broad Institute Genomics Platform"/>
            <consortium name="The Broad Institute Genome Sequencing Center for Infectious Disease"/>
            <person name="Wu L."/>
            <person name="Ma J."/>
        </authorList>
    </citation>
    <scope>NUCLEOTIDE SEQUENCE [LARGE SCALE GENOMIC DNA]</scope>
    <source>
        <strain evidence="7">JCM 31486</strain>
    </source>
</reference>
<sequence>MAAGSAAVVGESLSGVDLHAIVRAEVAAVLGYSDPSAVDDERSFRDLGLDSLGMVELRDRISVAIGWELPPGTLFSYPTTAALVTHLADDPEPAVPRPTSAADDDDPVVIVGMGCRYPGGVSSPEDLWDVVAGGVDAISEFPADRGWDLAALFDEDPDHHGSSYTRFGGFLDDVGSFDAGFFGISPREALAMDPQQRLLLQVSWEALEHAGIDPLSLKGSDTGVFVGATDSGYTPRMHEGDGTADGYLLTGGAISVASGRIAYVLGLQGPALTVDTACSSSLV</sequence>
<dbReference type="InterPro" id="IPR020806">
    <property type="entry name" value="PKS_PP-bd"/>
</dbReference>
<evidence type="ECO:0000313" key="7">
    <source>
        <dbReference type="Proteomes" id="UP001597045"/>
    </source>
</evidence>
<dbReference type="Pfam" id="PF00550">
    <property type="entry name" value="PP-binding"/>
    <property type="match status" value="1"/>
</dbReference>
<feature type="non-terminal residue" evidence="6">
    <location>
        <position position="283"/>
    </location>
</feature>